<dbReference type="RefSeq" id="XP_008861587.1">
    <property type="nucleotide sequence ID" value="XM_008863365.1"/>
</dbReference>
<reference evidence="1" key="1">
    <citation type="submission" date="2013-12" db="EMBL/GenBank/DDBJ databases">
        <title>The Genome Sequence of Aphanomyces invadans NJM9701.</title>
        <authorList>
            <consortium name="The Broad Institute Genomics Platform"/>
            <person name="Russ C."/>
            <person name="Tyler B."/>
            <person name="van West P."/>
            <person name="Dieguez-Uribeondo J."/>
            <person name="Young S.K."/>
            <person name="Zeng Q."/>
            <person name="Gargeya S."/>
            <person name="Fitzgerald M."/>
            <person name="Abouelleil A."/>
            <person name="Alvarado L."/>
            <person name="Chapman S.B."/>
            <person name="Gainer-Dewar J."/>
            <person name="Goldberg J."/>
            <person name="Griggs A."/>
            <person name="Gujja S."/>
            <person name="Hansen M."/>
            <person name="Howarth C."/>
            <person name="Imamovic A."/>
            <person name="Ireland A."/>
            <person name="Larimer J."/>
            <person name="McCowan C."/>
            <person name="Murphy C."/>
            <person name="Pearson M."/>
            <person name="Poon T.W."/>
            <person name="Priest M."/>
            <person name="Roberts A."/>
            <person name="Saif S."/>
            <person name="Shea T."/>
            <person name="Sykes S."/>
            <person name="Wortman J."/>
            <person name="Nusbaum C."/>
            <person name="Birren B."/>
        </authorList>
    </citation>
    <scope>NUCLEOTIDE SEQUENCE [LARGE SCALE GENOMIC DNA]</scope>
    <source>
        <strain evidence="1">NJM9701</strain>
    </source>
</reference>
<dbReference type="Pfam" id="PF14769">
    <property type="entry name" value="CLAMP"/>
    <property type="match status" value="1"/>
</dbReference>
<sequence>MTDNLAWRLVSEKDIDTLAAIHDAVACRQIFYDIFSFQGMASTTGAPLDLLLDMYLYLYVFCKERELTPLKTSVVLAIMHRVIQRDLFLQSSDHGKQAPWTLPDSFDHFQSLLLQHSVERPPISTGIFNAADVASTVEYVTHSYYRHFNLYQVIFIPQTHVSIVQAHDTPSACNIASYEGADTPGNPRPL</sequence>
<dbReference type="PANTHER" id="PTHR28457:SF1">
    <property type="entry name" value="CILIA- AND FLAGELLA-ASSOCIATED PROTEIN 119"/>
    <property type="match status" value="1"/>
</dbReference>
<evidence type="ECO:0000313" key="1">
    <source>
        <dbReference type="EMBL" id="ETW10176.1"/>
    </source>
</evidence>
<dbReference type="AlphaFoldDB" id="A0A024UUH6"/>
<dbReference type="GeneID" id="20077596"/>
<proteinExistence type="predicted"/>
<dbReference type="InterPro" id="IPR032727">
    <property type="entry name" value="CLAMP"/>
</dbReference>
<dbReference type="PANTHER" id="PTHR28457">
    <property type="entry name" value="COILED-COIL DOMAIN-CONTAINING PROTEIN 189"/>
    <property type="match status" value="1"/>
</dbReference>
<gene>
    <name evidence="1" type="ORF">H310_00546</name>
</gene>
<protein>
    <submittedName>
        <fullName evidence="1">Uncharacterized protein</fullName>
    </submittedName>
</protein>
<dbReference type="VEuPathDB" id="FungiDB:H310_00546"/>
<accession>A0A024UUH6</accession>
<organism evidence="1">
    <name type="scientific">Aphanomyces invadans</name>
    <dbReference type="NCBI Taxonomy" id="157072"/>
    <lineage>
        <taxon>Eukaryota</taxon>
        <taxon>Sar</taxon>
        <taxon>Stramenopiles</taxon>
        <taxon>Oomycota</taxon>
        <taxon>Saprolegniomycetes</taxon>
        <taxon>Saprolegniales</taxon>
        <taxon>Verrucalvaceae</taxon>
        <taxon>Aphanomyces</taxon>
    </lineage>
</organism>
<name>A0A024UUH6_9STRA</name>
<dbReference type="OrthoDB" id="425082at2759"/>
<dbReference type="eggNOG" id="ENOG502S7XE">
    <property type="taxonomic scope" value="Eukaryota"/>
</dbReference>
<dbReference type="EMBL" id="KI913952">
    <property type="protein sequence ID" value="ETW10176.1"/>
    <property type="molecule type" value="Genomic_DNA"/>
</dbReference>